<feature type="transmembrane region" description="Helical" evidence="1">
    <location>
        <begin position="158"/>
        <end position="181"/>
    </location>
</feature>
<dbReference type="Proteomes" id="UP000887226">
    <property type="component" value="Unassembled WGS sequence"/>
</dbReference>
<keyword evidence="1" id="KW-0472">Membrane</keyword>
<feature type="transmembrane region" description="Helical" evidence="1">
    <location>
        <begin position="53"/>
        <end position="73"/>
    </location>
</feature>
<gene>
    <name evidence="2" type="ORF">BJ878DRAFT_495564</name>
</gene>
<feature type="transmembrane region" description="Helical" evidence="1">
    <location>
        <begin position="132"/>
        <end position="152"/>
    </location>
</feature>
<evidence type="ECO:0000256" key="1">
    <source>
        <dbReference type="SAM" id="Phobius"/>
    </source>
</evidence>
<evidence type="ECO:0000313" key="3">
    <source>
        <dbReference type="Proteomes" id="UP000887226"/>
    </source>
</evidence>
<sequence>MTSVLYTIEIEEAELDEYGSSKSLLSKRHIGIASSSCSTYAVMRRCCMPLALATYWEILLVICASFITTTYTVKHENHTFAFADFFGISDNSLDLDSIAFLLDPSPALMLSSCLMLGCSVSSFVHRRQKFDVFQAPIFILVSGITVMFGAGLHMHSNIIMLVLIPWALCTAMVMTCLAHWLSRRCGGQRSRILFRMEETEVLVGKH</sequence>
<comment type="caution">
    <text evidence="2">The sequence shown here is derived from an EMBL/GenBank/DDBJ whole genome shotgun (WGS) entry which is preliminary data.</text>
</comment>
<accession>A0A9P7Z755</accession>
<keyword evidence="1" id="KW-0812">Transmembrane</keyword>
<dbReference type="AlphaFoldDB" id="A0A9P7Z755"/>
<proteinExistence type="predicted"/>
<name>A0A9P7Z755_9HELO</name>
<keyword evidence="1" id="KW-1133">Transmembrane helix</keyword>
<keyword evidence="3" id="KW-1185">Reference proteome</keyword>
<feature type="transmembrane region" description="Helical" evidence="1">
    <location>
        <begin position="107"/>
        <end position="125"/>
    </location>
</feature>
<evidence type="ECO:0000313" key="2">
    <source>
        <dbReference type="EMBL" id="KAG9246833.1"/>
    </source>
</evidence>
<dbReference type="OrthoDB" id="4768569at2759"/>
<organism evidence="2 3">
    <name type="scientific">Calycina marina</name>
    <dbReference type="NCBI Taxonomy" id="1763456"/>
    <lineage>
        <taxon>Eukaryota</taxon>
        <taxon>Fungi</taxon>
        <taxon>Dikarya</taxon>
        <taxon>Ascomycota</taxon>
        <taxon>Pezizomycotina</taxon>
        <taxon>Leotiomycetes</taxon>
        <taxon>Helotiales</taxon>
        <taxon>Pezizellaceae</taxon>
        <taxon>Calycina</taxon>
    </lineage>
</organism>
<dbReference type="EMBL" id="MU253791">
    <property type="protein sequence ID" value="KAG9246833.1"/>
    <property type="molecule type" value="Genomic_DNA"/>
</dbReference>
<protein>
    <submittedName>
        <fullName evidence="2">Uncharacterized protein</fullName>
    </submittedName>
</protein>
<reference evidence="2" key="1">
    <citation type="journal article" date="2021" name="IMA Fungus">
        <title>Genomic characterization of three marine fungi, including Emericellopsis atlantica sp. nov. with signatures of a generalist lifestyle and marine biomass degradation.</title>
        <authorList>
            <person name="Hagestad O.C."/>
            <person name="Hou L."/>
            <person name="Andersen J.H."/>
            <person name="Hansen E.H."/>
            <person name="Altermark B."/>
            <person name="Li C."/>
            <person name="Kuhnert E."/>
            <person name="Cox R.J."/>
            <person name="Crous P.W."/>
            <person name="Spatafora J.W."/>
            <person name="Lail K."/>
            <person name="Amirebrahimi M."/>
            <person name="Lipzen A."/>
            <person name="Pangilinan J."/>
            <person name="Andreopoulos W."/>
            <person name="Hayes R.D."/>
            <person name="Ng V."/>
            <person name="Grigoriev I.V."/>
            <person name="Jackson S.A."/>
            <person name="Sutton T.D.S."/>
            <person name="Dobson A.D.W."/>
            <person name="Rama T."/>
        </authorList>
    </citation>
    <scope>NUCLEOTIDE SEQUENCE</scope>
    <source>
        <strain evidence="2">TRa3180A</strain>
    </source>
</reference>